<comment type="caution">
    <text evidence="2">The sequence shown here is derived from an EMBL/GenBank/DDBJ whole genome shotgun (WGS) entry which is preliminary data.</text>
</comment>
<gene>
    <name evidence="2" type="ORF">ACFFGA_09130</name>
</gene>
<feature type="compositionally biased region" description="Basic and acidic residues" evidence="1">
    <location>
        <begin position="171"/>
        <end position="181"/>
    </location>
</feature>
<dbReference type="RefSeq" id="WP_386062814.1">
    <property type="nucleotide sequence ID" value="NZ_JBHLTQ010000004.1"/>
</dbReference>
<organism evidence="2 3">
    <name type="scientific">Winogradskyella pulchriflava</name>
    <dbReference type="NCBI Taxonomy" id="1110688"/>
    <lineage>
        <taxon>Bacteria</taxon>
        <taxon>Pseudomonadati</taxon>
        <taxon>Bacteroidota</taxon>
        <taxon>Flavobacteriia</taxon>
        <taxon>Flavobacteriales</taxon>
        <taxon>Flavobacteriaceae</taxon>
        <taxon>Winogradskyella</taxon>
    </lineage>
</organism>
<accession>A0ABV6Q8X6</accession>
<evidence type="ECO:0000313" key="2">
    <source>
        <dbReference type="EMBL" id="MFC0604715.1"/>
    </source>
</evidence>
<proteinExistence type="predicted"/>
<evidence type="ECO:0000256" key="1">
    <source>
        <dbReference type="SAM" id="MobiDB-lite"/>
    </source>
</evidence>
<feature type="region of interest" description="Disordered" evidence="1">
    <location>
        <begin position="156"/>
        <end position="182"/>
    </location>
</feature>
<dbReference type="EMBL" id="JBHLTQ010000004">
    <property type="protein sequence ID" value="MFC0604715.1"/>
    <property type="molecule type" value="Genomic_DNA"/>
</dbReference>
<keyword evidence="3" id="KW-1185">Reference proteome</keyword>
<name>A0ABV6Q8X6_9FLAO</name>
<evidence type="ECO:0000313" key="3">
    <source>
        <dbReference type="Proteomes" id="UP001589832"/>
    </source>
</evidence>
<protein>
    <submittedName>
        <fullName evidence="2">Uncharacterized protein</fullName>
    </submittedName>
</protein>
<sequence>MLKKIALLSIIGLMGFYGLAQHELNNYKYIIVSDEFECQKSPGQYKLNELTAFLFNKYGYKAFVLGKDLPADLAQNKCMALTADVSNDKSGLFKTKLEIELKDCFGKIIMTSEVGESRLKDFERAYQEALRNAFVTFIEAEYKYVETEAIAEKTTKVEETKKPSEASMTKVDTKKEEKETKPTATVSSESFYYAQTIKNGYQLVDSEPKIVMVLLTTAANDVFIVKDKNAIVYKEDGFWYYSENNGKVSNKKQLNIKF</sequence>
<reference evidence="2 3" key="1">
    <citation type="submission" date="2024-09" db="EMBL/GenBank/DDBJ databases">
        <authorList>
            <person name="Sun Q."/>
            <person name="Mori K."/>
        </authorList>
    </citation>
    <scope>NUCLEOTIDE SEQUENCE [LARGE SCALE GENOMIC DNA]</scope>
    <source>
        <strain evidence="2 3">NCAIM B.02481</strain>
    </source>
</reference>
<dbReference type="Proteomes" id="UP001589832">
    <property type="component" value="Unassembled WGS sequence"/>
</dbReference>